<dbReference type="PANTHER" id="PTHR32071">
    <property type="entry name" value="TRANSCRIPTIONAL REGULATORY PROTEIN"/>
    <property type="match status" value="1"/>
</dbReference>
<protein>
    <submittedName>
        <fullName evidence="6">Putative Fis family transcriptional regulator</fullName>
    </submittedName>
</protein>
<gene>
    <name evidence="6" type="ORF">RW1_009_01960</name>
</gene>
<dbReference type="GO" id="GO:0006355">
    <property type="term" value="P:regulation of DNA-templated transcription"/>
    <property type="evidence" value="ECO:0007669"/>
    <property type="project" value="InterPro"/>
</dbReference>
<evidence type="ECO:0000313" key="6">
    <source>
        <dbReference type="EMBL" id="GAF43771.1"/>
    </source>
</evidence>
<feature type="domain" description="Sigma-54 factor interaction" evidence="5">
    <location>
        <begin position="340"/>
        <end position="475"/>
    </location>
</feature>
<dbReference type="Pfam" id="PF25601">
    <property type="entry name" value="AAA_lid_14"/>
    <property type="match status" value="1"/>
</dbReference>
<evidence type="ECO:0000256" key="3">
    <source>
        <dbReference type="ARBA" id="ARBA00023015"/>
    </source>
</evidence>
<dbReference type="InterPro" id="IPR002078">
    <property type="entry name" value="Sigma_54_int"/>
</dbReference>
<dbReference type="PRINTS" id="PR01590">
    <property type="entry name" value="HTHFIS"/>
</dbReference>
<proteinExistence type="predicted"/>
<dbReference type="Pfam" id="PF02954">
    <property type="entry name" value="HTH_8"/>
    <property type="match status" value="1"/>
</dbReference>
<keyword evidence="7" id="KW-1185">Reference proteome</keyword>
<evidence type="ECO:0000259" key="5">
    <source>
        <dbReference type="PROSITE" id="PS50045"/>
    </source>
</evidence>
<dbReference type="GO" id="GO:0005524">
    <property type="term" value="F:ATP binding"/>
    <property type="evidence" value="ECO:0007669"/>
    <property type="project" value="UniProtKB-KW"/>
</dbReference>
<dbReference type="InterPro" id="IPR029016">
    <property type="entry name" value="GAF-like_dom_sf"/>
</dbReference>
<evidence type="ECO:0000256" key="4">
    <source>
        <dbReference type="ARBA" id="ARBA00023163"/>
    </source>
</evidence>
<dbReference type="SUPFAM" id="SSF46689">
    <property type="entry name" value="Homeodomain-like"/>
    <property type="match status" value="1"/>
</dbReference>
<keyword evidence="3" id="KW-0805">Transcription regulation</keyword>
<dbReference type="SUPFAM" id="SSF52540">
    <property type="entry name" value="P-loop containing nucleoside triphosphate hydrolases"/>
    <property type="match status" value="1"/>
</dbReference>
<evidence type="ECO:0000256" key="2">
    <source>
        <dbReference type="ARBA" id="ARBA00022840"/>
    </source>
</evidence>
<sequence length="547" mass="59996">MAGGDATAGPQLLRPAIAMSWRRSESFGLEPANPIVGPAKLEFDASSRLLQAATPVLDSVRESLSGVRAGGLLADSSGTIVGRFFGDADLAASTDRFGGCLGMPFDESRTGTNAIATCVETREPVTVVGEEHFLECLKSFDCYGLPIINPVTRRLEGVIDLMVDTGFEHRQRRALEVVLDRMVREISMRFLADYDPDVQHSLIAFHALVRRTDDPVVLFGRDFVLHNRRALDELSTSDLSELEQHAMAGGHSTEVRLILESGREVAVQVASPSHGQPALLRVRSNVRERSPVPRTVGRTKSVTDRIDERLDALAARRTPVLVIGERGTGRSRAAHRIAGKGAVVVSAADFAHEPVTDSTAALVIEEADCLRSRAVAEVAETIRAGNRRVVMTTVRDAGHKDIDYLGGLCTEWVELPPLRERTEDVAQIANSILRELHAGRAPQVRLSTPVIDLLRRHRWPGNLAELAAVLAEVSSRRSAGDISITDLPTRYQRLSAVRSKLTPFEQAEWELIERTLVACDGNKVHTAKRLGISRSKLYARLRYFQIT</sequence>
<dbReference type="Gene3D" id="1.10.8.60">
    <property type="match status" value="1"/>
</dbReference>
<dbReference type="Gene3D" id="3.30.450.40">
    <property type="match status" value="1"/>
</dbReference>
<keyword evidence="4" id="KW-0804">Transcription</keyword>
<dbReference type="AlphaFoldDB" id="X0Q0S6"/>
<dbReference type="GO" id="GO:0043565">
    <property type="term" value="F:sequence-specific DNA binding"/>
    <property type="evidence" value="ECO:0007669"/>
    <property type="project" value="InterPro"/>
</dbReference>
<dbReference type="InterPro" id="IPR002197">
    <property type="entry name" value="HTH_Fis"/>
</dbReference>
<accession>X0Q0S6</accession>
<dbReference type="InterPro" id="IPR058031">
    <property type="entry name" value="AAA_lid_NorR"/>
</dbReference>
<keyword evidence="1" id="KW-0547">Nucleotide-binding</keyword>
<evidence type="ECO:0000313" key="7">
    <source>
        <dbReference type="Proteomes" id="UP000019491"/>
    </source>
</evidence>
<dbReference type="InterPro" id="IPR027417">
    <property type="entry name" value="P-loop_NTPase"/>
</dbReference>
<reference evidence="6 7" key="1">
    <citation type="submission" date="2014-02" db="EMBL/GenBank/DDBJ databases">
        <title>Whole genome shotgun sequence of Rhodococcus wratislaviensis NBRC 100605.</title>
        <authorList>
            <person name="Hosoyama A."/>
            <person name="Tsuchikane K."/>
            <person name="Yoshida I."/>
            <person name="Ohji S."/>
            <person name="Ichikawa N."/>
            <person name="Yamazoe A."/>
            <person name="Fujita N."/>
        </authorList>
    </citation>
    <scope>NUCLEOTIDE SEQUENCE [LARGE SCALE GENOMIC DNA]</scope>
    <source>
        <strain evidence="6 7">NBRC 100605</strain>
    </source>
</reference>
<comment type="caution">
    <text evidence="6">The sequence shown here is derived from an EMBL/GenBank/DDBJ whole genome shotgun (WGS) entry which is preliminary data.</text>
</comment>
<keyword evidence="2" id="KW-0067">ATP-binding</keyword>
<name>X0Q0S6_RHOWR</name>
<dbReference type="EMBL" id="BAWF01000009">
    <property type="protein sequence ID" value="GAF43771.1"/>
    <property type="molecule type" value="Genomic_DNA"/>
</dbReference>
<dbReference type="Proteomes" id="UP000019491">
    <property type="component" value="Unassembled WGS sequence"/>
</dbReference>
<organism evidence="6 7">
    <name type="scientific">Rhodococcus wratislaviensis NBRC 100605</name>
    <dbReference type="NCBI Taxonomy" id="1219028"/>
    <lineage>
        <taxon>Bacteria</taxon>
        <taxon>Bacillati</taxon>
        <taxon>Actinomycetota</taxon>
        <taxon>Actinomycetes</taxon>
        <taxon>Mycobacteriales</taxon>
        <taxon>Nocardiaceae</taxon>
        <taxon>Rhodococcus</taxon>
    </lineage>
</organism>
<dbReference type="InterPro" id="IPR009057">
    <property type="entry name" value="Homeodomain-like_sf"/>
</dbReference>
<evidence type="ECO:0000256" key="1">
    <source>
        <dbReference type="ARBA" id="ARBA00022741"/>
    </source>
</evidence>
<dbReference type="Gene3D" id="1.10.10.60">
    <property type="entry name" value="Homeodomain-like"/>
    <property type="match status" value="1"/>
</dbReference>
<dbReference type="PROSITE" id="PS50045">
    <property type="entry name" value="SIGMA54_INTERACT_4"/>
    <property type="match status" value="1"/>
</dbReference>